<comment type="caution">
    <text evidence="3">The sequence shown here is derived from an EMBL/GenBank/DDBJ whole genome shotgun (WGS) entry which is preliminary data.</text>
</comment>
<name>A0A8J3R6S6_9ACTN</name>
<feature type="region of interest" description="Disordered" evidence="1">
    <location>
        <begin position="34"/>
        <end position="56"/>
    </location>
</feature>
<dbReference type="RefSeq" id="WP_204014153.1">
    <property type="nucleotide sequence ID" value="NZ_BOOG01000015.1"/>
</dbReference>
<feature type="domain" description="Helix-turn-helix" evidence="2">
    <location>
        <begin position="10"/>
        <end position="65"/>
    </location>
</feature>
<dbReference type="GO" id="GO:0003677">
    <property type="term" value="F:DNA binding"/>
    <property type="evidence" value="ECO:0007669"/>
    <property type="project" value="InterPro"/>
</dbReference>
<dbReference type="Proteomes" id="UP000610966">
    <property type="component" value="Unassembled WGS sequence"/>
</dbReference>
<gene>
    <name evidence="3" type="ORF">Mth01_17410</name>
</gene>
<dbReference type="Pfam" id="PF12728">
    <property type="entry name" value="HTH_17"/>
    <property type="match status" value="1"/>
</dbReference>
<sequence length="77" mass="8412">MTKPENETALLTIPEAAKELRCSYNTVARLIARGALPSTDIAPPGSKRSRTRVPRDGLHAYIAARTTPAKPARRRTT</sequence>
<accession>A0A8J3R6S6</accession>
<evidence type="ECO:0000259" key="2">
    <source>
        <dbReference type="Pfam" id="PF12728"/>
    </source>
</evidence>
<organism evidence="3 4">
    <name type="scientific">Sphaerimonospora thailandensis</name>
    <dbReference type="NCBI Taxonomy" id="795644"/>
    <lineage>
        <taxon>Bacteria</taxon>
        <taxon>Bacillati</taxon>
        <taxon>Actinomycetota</taxon>
        <taxon>Actinomycetes</taxon>
        <taxon>Streptosporangiales</taxon>
        <taxon>Streptosporangiaceae</taxon>
        <taxon>Sphaerimonospora</taxon>
    </lineage>
</organism>
<keyword evidence="4" id="KW-1185">Reference proteome</keyword>
<dbReference type="InterPro" id="IPR010093">
    <property type="entry name" value="SinI_DNA-bd"/>
</dbReference>
<proteinExistence type="predicted"/>
<dbReference type="InterPro" id="IPR041657">
    <property type="entry name" value="HTH_17"/>
</dbReference>
<evidence type="ECO:0000313" key="3">
    <source>
        <dbReference type="EMBL" id="GIH69488.1"/>
    </source>
</evidence>
<dbReference type="EMBL" id="BOOG01000015">
    <property type="protein sequence ID" value="GIH69488.1"/>
    <property type="molecule type" value="Genomic_DNA"/>
</dbReference>
<evidence type="ECO:0000256" key="1">
    <source>
        <dbReference type="SAM" id="MobiDB-lite"/>
    </source>
</evidence>
<protein>
    <recommendedName>
        <fullName evidence="2">Helix-turn-helix domain-containing protein</fullName>
    </recommendedName>
</protein>
<dbReference type="NCBIfam" id="TIGR01764">
    <property type="entry name" value="excise"/>
    <property type="match status" value="1"/>
</dbReference>
<dbReference type="AlphaFoldDB" id="A0A8J3R6S6"/>
<evidence type="ECO:0000313" key="4">
    <source>
        <dbReference type="Proteomes" id="UP000610966"/>
    </source>
</evidence>
<reference evidence="3" key="1">
    <citation type="submission" date="2021-01" db="EMBL/GenBank/DDBJ databases">
        <title>Whole genome shotgun sequence of Sphaerimonospora thailandensis NBRC 107569.</title>
        <authorList>
            <person name="Komaki H."/>
            <person name="Tamura T."/>
        </authorList>
    </citation>
    <scope>NUCLEOTIDE SEQUENCE</scope>
    <source>
        <strain evidence="3">NBRC 107569</strain>
    </source>
</reference>